<feature type="region of interest" description="Disordered" evidence="1">
    <location>
        <begin position="262"/>
        <end position="312"/>
    </location>
</feature>
<accession>A0A8H7UAG4</accession>
<dbReference type="SUPFAM" id="SSF49879">
    <property type="entry name" value="SMAD/FHA domain"/>
    <property type="match status" value="1"/>
</dbReference>
<evidence type="ECO:0000256" key="1">
    <source>
        <dbReference type="SAM" id="MobiDB-lite"/>
    </source>
</evidence>
<feature type="compositionally biased region" description="Basic and acidic residues" evidence="1">
    <location>
        <begin position="191"/>
        <end position="219"/>
    </location>
</feature>
<dbReference type="InterPro" id="IPR050923">
    <property type="entry name" value="Cell_Proc_Reg/RNA_Proc"/>
</dbReference>
<dbReference type="InterPro" id="IPR000253">
    <property type="entry name" value="FHA_dom"/>
</dbReference>
<feature type="region of interest" description="Disordered" evidence="1">
    <location>
        <begin position="160"/>
        <end position="237"/>
    </location>
</feature>
<dbReference type="AlphaFoldDB" id="A0A8H7UAG4"/>
<dbReference type="EMBL" id="JAEPRA010000024">
    <property type="protein sequence ID" value="KAG2172494.1"/>
    <property type="molecule type" value="Genomic_DNA"/>
</dbReference>
<dbReference type="PANTHER" id="PTHR23308">
    <property type="entry name" value="NUCLEAR INHIBITOR OF PROTEIN PHOSPHATASE-1"/>
    <property type="match status" value="1"/>
</dbReference>
<comment type="caution">
    <text evidence="3">The sequence shown here is derived from an EMBL/GenBank/DDBJ whole genome shotgun (WGS) entry which is preliminary data.</text>
</comment>
<dbReference type="OrthoDB" id="444265at2759"/>
<dbReference type="Proteomes" id="UP000612746">
    <property type="component" value="Unassembled WGS sequence"/>
</dbReference>
<dbReference type="InterPro" id="IPR008984">
    <property type="entry name" value="SMAD_FHA_dom_sf"/>
</dbReference>
<keyword evidence="4" id="KW-1185">Reference proteome</keyword>
<evidence type="ECO:0000259" key="2">
    <source>
        <dbReference type="PROSITE" id="PS50006"/>
    </source>
</evidence>
<proteinExistence type="predicted"/>
<sequence length="337" mass="38333">MSEFAVPSAPTPKQPPQGPALAYNKPDWSSAAKLKYSFEILKNGAVVQEFVGPAREFITVGRLPLCDLELEHPVSSISRYHAVIQFNDDGKAFLYDLGSGHGTRINKKPVDKHSYVPLTEGDQIKFGESTRLCIFHTEFTEEEEVPEVTKKSAILIKRKQPMPVEDDEDREVTWGLPEDAVDEDEEDVDENDPKAIEAAEKRLEEKAAAQKERMKRLFGDGDDSDEDSYYDRTGAAQKVETYDSLIEKQKMTQKRIADIEDQLKSLQGSTTDEEEEEKRQKASKEADDDDLDSYMEKIDTVKSQRPSKTNLQKELQKLTKELPRLEKLVKLTKPTEY</sequence>
<evidence type="ECO:0000313" key="4">
    <source>
        <dbReference type="Proteomes" id="UP000612746"/>
    </source>
</evidence>
<dbReference type="SMART" id="SM00240">
    <property type="entry name" value="FHA"/>
    <property type="match status" value="1"/>
</dbReference>
<evidence type="ECO:0000313" key="3">
    <source>
        <dbReference type="EMBL" id="KAG2172494.1"/>
    </source>
</evidence>
<name>A0A8H7UAG4_9FUNG</name>
<feature type="compositionally biased region" description="Acidic residues" evidence="1">
    <location>
        <begin position="179"/>
        <end position="190"/>
    </location>
</feature>
<dbReference type="PROSITE" id="PS50006">
    <property type="entry name" value="FHA_DOMAIN"/>
    <property type="match status" value="1"/>
</dbReference>
<feature type="domain" description="FHA" evidence="2">
    <location>
        <begin position="58"/>
        <end position="110"/>
    </location>
</feature>
<organism evidence="3 4">
    <name type="scientific">Umbelopsis vinacea</name>
    <dbReference type="NCBI Taxonomy" id="44442"/>
    <lineage>
        <taxon>Eukaryota</taxon>
        <taxon>Fungi</taxon>
        <taxon>Fungi incertae sedis</taxon>
        <taxon>Mucoromycota</taxon>
        <taxon>Mucoromycotina</taxon>
        <taxon>Umbelopsidomycetes</taxon>
        <taxon>Umbelopsidales</taxon>
        <taxon>Umbelopsidaceae</taxon>
        <taxon>Umbelopsis</taxon>
    </lineage>
</organism>
<reference evidence="3" key="1">
    <citation type="submission" date="2020-12" db="EMBL/GenBank/DDBJ databases">
        <title>Metabolic potential, ecology and presence of endohyphal bacteria is reflected in genomic diversity of Mucoromycotina.</title>
        <authorList>
            <person name="Muszewska A."/>
            <person name="Okrasinska A."/>
            <person name="Steczkiewicz K."/>
            <person name="Drgas O."/>
            <person name="Orlowska M."/>
            <person name="Perlinska-Lenart U."/>
            <person name="Aleksandrzak-Piekarczyk T."/>
            <person name="Szatraj K."/>
            <person name="Zielenkiewicz U."/>
            <person name="Pilsyk S."/>
            <person name="Malc E."/>
            <person name="Mieczkowski P."/>
            <person name="Kruszewska J.S."/>
            <person name="Biernat P."/>
            <person name="Pawlowska J."/>
        </authorList>
    </citation>
    <scope>NUCLEOTIDE SEQUENCE</scope>
    <source>
        <strain evidence="3">WA0000051536</strain>
    </source>
</reference>
<dbReference type="Gene3D" id="2.60.200.20">
    <property type="match status" value="1"/>
</dbReference>
<gene>
    <name evidence="3" type="ORF">INT44_006667</name>
</gene>
<dbReference type="Pfam" id="PF00498">
    <property type="entry name" value="FHA"/>
    <property type="match status" value="1"/>
</dbReference>
<protein>
    <recommendedName>
        <fullName evidence="2">FHA domain-containing protein</fullName>
    </recommendedName>
</protein>